<proteinExistence type="predicted"/>
<dbReference type="EC" id="2.3.1.-" evidence="2"/>
<dbReference type="InterPro" id="IPR052564">
    <property type="entry name" value="N-acetyltrans/Recomb-assoc"/>
</dbReference>
<dbReference type="InterPro" id="IPR016181">
    <property type="entry name" value="Acyl_CoA_acyltransferase"/>
</dbReference>
<dbReference type="Pfam" id="PF13673">
    <property type="entry name" value="Acetyltransf_10"/>
    <property type="match status" value="1"/>
</dbReference>
<dbReference type="Proteomes" id="UP001165587">
    <property type="component" value="Unassembled WGS sequence"/>
</dbReference>
<comment type="caution">
    <text evidence="2">The sequence shown here is derived from an EMBL/GenBank/DDBJ whole genome shotgun (WGS) entry which is preliminary data.</text>
</comment>
<feature type="domain" description="N-acetyltransferase" evidence="1">
    <location>
        <begin position="13"/>
        <end position="167"/>
    </location>
</feature>
<accession>A0AA42BWB9</accession>
<protein>
    <submittedName>
        <fullName evidence="2">GNAT family N-acetyltransferase</fullName>
        <ecNumber evidence="2">2.3.1.-</ecNumber>
    </submittedName>
</protein>
<evidence type="ECO:0000313" key="2">
    <source>
        <dbReference type="EMBL" id="MCS5727834.1"/>
    </source>
</evidence>
<dbReference type="EMBL" id="JANLCK010000015">
    <property type="protein sequence ID" value="MCS5727834.1"/>
    <property type="molecule type" value="Genomic_DNA"/>
</dbReference>
<evidence type="ECO:0000313" key="3">
    <source>
        <dbReference type="Proteomes" id="UP001165587"/>
    </source>
</evidence>
<name>A0AA42BWB9_9MICO</name>
<evidence type="ECO:0000259" key="1">
    <source>
        <dbReference type="PROSITE" id="PS51186"/>
    </source>
</evidence>
<keyword evidence="2" id="KW-0012">Acyltransferase</keyword>
<dbReference type="PROSITE" id="PS51186">
    <property type="entry name" value="GNAT"/>
    <property type="match status" value="1"/>
</dbReference>
<dbReference type="GO" id="GO:0016747">
    <property type="term" value="F:acyltransferase activity, transferring groups other than amino-acyl groups"/>
    <property type="evidence" value="ECO:0007669"/>
    <property type="project" value="InterPro"/>
</dbReference>
<organism evidence="2 3">
    <name type="scientific">Herbiconiux oxytropis</name>
    <dbReference type="NCBI Taxonomy" id="2970915"/>
    <lineage>
        <taxon>Bacteria</taxon>
        <taxon>Bacillati</taxon>
        <taxon>Actinomycetota</taxon>
        <taxon>Actinomycetes</taxon>
        <taxon>Micrococcales</taxon>
        <taxon>Microbacteriaceae</taxon>
        <taxon>Herbiconiux</taxon>
    </lineage>
</organism>
<dbReference type="PANTHER" id="PTHR43451:SF1">
    <property type="entry name" value="ACETYLTRANSFERASE"/>
    <property type="match status" value="1"/>
</dbReference>
<keyword evidence="3" id="KW-1185">Reference proteome</keyword>
<reference evidence="2" key="1">
    <citation type="submission" date="2022-08" db="EMBL/GenBank/DDBJ databases">
        <authorList>
            <person name="Deng Y."/>
            <person name="Han X.-F."/>
            <person name="Zhang Y.-Q."/>
        </authorList>
    </citation>
    <scope>NUCLEOTIDE SEQUENCE</scope>
    <source>
        <strain evidence="2">CPCC 203407</strain>
    </source>
</reference>
<dbReference type="RefSeq" id="WP_259530898.1">
    <property type="nucleotide sequence ID" value="NZ_JANLCK010000015.1"/>
</dbReference>
<dbReference type="PANTHER" id="PTHR43451">
    <property type="entry name" value="ACETYLTRANSFERASE (GNAT) FAMILY PROTEIN"/>
    <property type="match status" value="1"/>
</dbReference>
<gene>
    <name evidence="2" type="ORF">N1028_18210</name>
</gene>
<sequence>MTSHSRSDTRAPIRIRPYGRADAPATLALFLAAVTQTAAADYTPEQISAWAAADERDVERWDAAMTARRSVVATIDGDTAGFSDVSPDGYIDMMFTAPAFLRRGVATCLLTHVEAAARACAAAELTTHASITARPFFERHGFTVEAEQRPVRRGIALTNFRMRKPLE</sequence>
<keyword evidence="2" id="KW-0808">Transferase</keyword>
<dbReference type="Gene3D" id="3.40.630.30">
    <property type="match status" value="1"/>
</dbReference>
<dbReference type="InterPro" id="IPR000182">
    <property type="entry name" value="GNAT_dom"/>
</dbReference>
<dbReference type="AlphaFoldDB" id="A0AA42BWB9"/>
<dbReference type="CDD" id="cd04301">
    <property type="entry name" value="NAT_SF"/>
    <property type="match status" value="1"/>
</dbReference>
<dbReference type="SUPFAM" id="SSF55729">
    <property type="entry name" value="Acyl-CoA N-acyltransferases (Nat)"/>
    <property type="match status" value="1"/>
</dbReference>